<proteinExistence type="predicted"/>
<feature type="compositionally biased region" description="Pro residues" evidence="3">
    <location>
        <begin position="165"/>
        <end position="189"/>
    </location>
</feature>
<dbReference type="Gene3D" id="2.40.100.10">
    <property type="entry name" value="Cyclophilin-like"/>
    <property type="match status" value="1"/>
</dbReference>
<keyword evidence="2" id="KW-0539">Nucleus</keyword>
<keyword evidence="6" id="KW-1185">Reference proteome</keyword>
<comment type="subcellular location">
    <subcellularLocation>
        <location evidence="1">Nucleus</location>
    </subcellularLocation>
</comment>
<dbReference type="Proteomes" id="UP001165060">
    <property type="component" value="Unassembled WGS sequence"/>
</dbReference>
<comment type="caution">
    <text evidence="5">The sequence shown here is derived from an EMBL/GenBank/DDBJ whole genome shotgun (WGS) entry which is preliminary data.</text>
</comment>
<evidence type="ECO:0000313" key="5">
    <source>
        <dbReference type="EMBL" id="GMI32158.1"/>
    </source>
</evidence>
<dbReference type="Pfam" id="PF00160">
    <property type="entry name" value="Pro_isomerase"/>
    <property type="match status" value="1"/>
</dbReference>
<accession>A0ABQ6MSB5</accession>
<evidence type="ECO:0000313" key="6">
    <source>
        <dbReference type="Proteomes" id="UP001165060"/>
    </source>
</evidence>
<sequence length="289" mass="30739">MSTAYSLLPPPSANAILSTSLGPVNIALFTKEVPQACELFLTLLSSGFYSSTDARKVTVHRFLKELVQFPKVDSPTAHLDHAYVARHMAASVPVENHSRVTFSQRGMVAFACSRDEPTTLPELFITCEPMRDLKGFTIIGAVLDSTIFNVLRIRDAGIAEDEPEPTPAAPSSAPAPAPPPAPAPAPAPAPSGLSLVEQMRAKYKKKSAAKAGDKKHKKDVLSKLDAFSASLKAASKAGPAAGGEREAYKGQVLDHRNAEKMEIGGKLGDWAAGKLEGVRHIDHDARAGK</sequence>
<evidence type="ECO:0000256" key="2">
    <source>
        <dbReference type="ARBA" id="ARBA00023242"/>
    </source>
</evidence>
<feature type="region of interest" description="Disordered" evidence="3">
    <location>
        <begin position="234"/>
        <end position="253"/>
    </location>
</feature>
<dbReference type="InterPro" id="IPR044666">
    <property type="entry name" value="Cyclophilin_A-like"/>
</dbReference>
<evidence type="ECO:0000256" key="1">
    <source>
        <dbReference type="ARBA" id="ARBA00004123"/>
    </source>
</evidence>
<protein>
    <recommendedName>
        <fullName evidence="4">PPIase cyclophilin-type domain-containing protein</fullName>
    </recommendedName>
</protein>
<organism evidence="5 6">
    <name type="scientific">Tetraparma gracilis</name>
    <dbReference type="NCBI Taxonomy" id="2962635"/>
    <lineage>
        <taxon>Eukaryota</taxon>
        <taxon>Sar</taxon>
        <taxon>Stramenopiles</taxon>
        <taxon>Ochrophyta</taxon>
        <taxon>Bolidophyceae</taxon>
        <taxon>Parmales</taxon>
        <taxon>Triparmaceae</taxon>
        <taxon>Tetraparma</taxon>
    </lineage>
</organism>
<gene>
    <name evidence="5" type="ORF">TeGR_g14509</name>
</gene>
<reference evidence="5 6" key="1">
    <citation type="journal article" date="2023" name="Commun. Biol.">
        <title>Genome analysis of Parmales, the sister group of diatoms, reveals the evolutionary specialization of diatoms from phago-mixotrophs to photoautotrophs.</title>
        <authorList>
            <person name="Ban H."/>
            <person name="Sato S."/>
            <person name="Yoshikawa S."/>
            <person name="Yamada K."/>
            <person name="Nakamura Y."/>
            <person name="Ichinomiya M."/>
            <person name="Sato N."/>
            <person name="Blanc-Mathieu R."/>
            <person name="Endo H."/>
            <person name="Kuwata A."/>
            <person name="Ogata H."/>
        </authorList>
    </citation>
    <scope>NUCLEOTIDE SEQUENCE [LARGE SCALE GENOMIC DNA]</scope>
</reference>
<dbReference type="InterPro" id="IPR029000">
    <property type="entry name" value="Cyclophilin-like_dom_sf"/>
</dbReference>
<dbReference type="EMBL" id="BRYB01004498">
    <property type="protein sequence ID" value="GMI32158.1"/>
    <property type="molecule type" value="Genomic_DNA"/>
</dbReference>
<evidence type="ECO:0000259" key="4">
    <source>
        <dbReference type="Pfam" id="PF00160"/>
    </source>
</evidence>
<feature type="domain" description="PPIase cyclophilin-type" evidence="4">
    <location>
        <begin position="17"/>
        <end position="160"/>
    </location>
</feature>
<dbReference type="SUPFAM" id="SSF50891">
    <property type="entry name" value="Cyclophilin-like"/>
    <property type="match status" value="1"/>
</dbReference>
<dbReference type="PANTHER" id="PTHR45625">
    <property type="entry name" value="PEPTIDYL-PROLYL CIS-TRANS ISOMERASE-RELATED"/>
    <property type="match status" value="1"/>
</dbReference>
<dbReference type="PANTHER" id="PTHR45625:SF6">
    <property type="entry name" value="SPLICEOSOME-ASSOCIATED PROTEIN CWC27 HOMOLOG"/>
    <property type="match status" value="1"/>
</dbReference>
<feature type="compositionally biased region" description="Basic and acidic residues" evidence="3">
    <location>
        <begin position="243"/>
        <end position="253"/>
    </location>
</feature>
<name>A0ABQ6MSB5_9STRA</name>
<dbReference type="InterPro" id="IPR002130">
    <property type="entry name" value="Cyclophilin-type_PPIase_dom"/>
</dbReference>
<feature type="region of interest" description="Disordered" evidence="3">
    <location>
        <begin position="160"/>
        <end position="191"/>
    </location>
</feature>
<evidence type="ECO:0000256" key="3">
    <source>
        <dbReference type="SAM" id="MobiDB-lite"/>
    </source>
</evidence>